<name>M3FD25_LEPBO</name>
<proteinExistence type="predicted"/>
<accession>M3FD25</accession>
<evidence type="ECO:0000313" key="3">
    <source>
        <dbReference type="Proteomes" id="UP000011783"/>
    </source>
</evidence>
<organism evidence="2 3">
    <name type="scientific">Leptospira borgpetersenii str. 200701203</name>
    <dbReference type="NCBI Taxonomy" id="1193007"/>
    <lineage>
        <taxon>Bacteria</taxon>
        <taxon>Pseudomonadati</taxon>
        <taxon>Spirochaetota</taxon>
        <taxon>Spirochaetia</taxon>
        <taxon>Leptospirales</taxon>
        <taxon>Leptospiraceae</taxon>
        <taxon>Leptospira</taxon>
    </lineage>
</organism>
<gene>
    <name evidence="2" type="ORF">LEP1GSC123_0062</name>
</gene>
<dbReference type="AlphaFoldDB" id="M3FD25"/>
<protein>
    <submittedName>
        <fullName evidence="2">Uncharacterized protein</fullName>
    </submittedName>
</protein>
<dbReference type="BioCyc" id="LBOR1193007:G11KN-4488-MONOMER"/>
<dbReference type="Proteomes" id="UP000011783">
    <property type="component" value="Unassembled WGS sequence"/>
</dbReference>
<evidence type="ECO:0000313" key="2">
    <source>
        <dbReference type="EMBL" id="EMF99757.1"/>
    </source>
</evidence>
<reference evidence="2 3" key="1">
    <citation type="submission" date="2013-01" db="EMBL/GenBank/DDBJ databases">
        <authorList>
            <person name="Harkins D.M."/>
            <person name="Durkin A.S."/>
            <person name="Brinkac L.M."/>
            <person name="Haft D.H."/>
            <person name="Selengut J.D."/>
            <person name="Sanka R."/>
            <person name="DePew J."/>
            <person name="Purushe J."/>
            <person name="Picardeau M."/>
            <person name="Werts C."/>
            <person name="Goarant C."/>
            <person name="Vinetz J.M."/>
            <person name="Sutton G.G."/>
            <person name="Nierman W.C."/>
            <person name="Fouts D.E."/>
        </authorList>
    </citation>
    <scope>NUCLEOTIDE SEQUENCE [LARGE SCALE GENOMIC DNA]</scope>
    <source>
        <strain evidence="2 3">200701203</strain>
    </source>
</reference>
<evidence type="ECO:0000256" key="1">
    <source>
        <dbReference type="SAM" id="Phobius"/>
    </source>
</evidence>
<sequence>MLLQYLKLLRIHQWIKNVIIFAGIIFAKKLTDPESVQRVISAFFLFHLLLVVSMFSMIIWIVRKMRYIPKKNIDR</sequence>
<keyword evidence="1" id="KW-0472">Membrane</keyword>
<dbReference type="EMBL" id="AKWO02000061">
    <property type="protein sequence ID" value="EMF99757.1"/>
    <property type="molecule type" value="Genomic_DNA"/>
</dbReference>
<feature type="transmembrane region" description="Helical" evidence="1">
    <location>
        <begin position="39"/>
        <end position="62"/>
    </location>
</feature>
<comment type="caution">
    <text evidence="2">The sequence shown here is derived from an EMBL/GenBank/DDBJ whole genome shotgun (WGS) entry which is preliminary data.</text>
</comment>
<keyword evidence="1" id="KW-0812">Transmembrane</keyword>
<keyword evidence="1" id="KW-1133">Transmembrane helix</keyword>